<sequence>MGTTPMVAPDWPPLTVAEIDGAAAIEWRSPRPLSAAARVRMTDGAEVIVKRLPLALRDAAALAEEHAFMTHLRARGIPIPEVRAYTRGEFAYEIHALGAGEDRYRGSFSWTPYLSVGDAAAAGRMLARMHRAAAGYDAPARPPRPLSAGLCTDPVATIERRAAASPALAAFLAARDWRAEVEPWRVDVAGLEPLWTHNDWHGTNLLWRGEEITAVIDFGLANRTTAVFDLATAIERFAVDWISLRDGGPAHVRADQLAAFLRAYTALRPLTPAEHRALPELFPLVPVEYELSEIDYFLSVLPRPNRDNAEIAYRDYILGRLRWARGPAGRNFLELLGRLSAAV</sequence>
<keyword evidence="3" id="KW-0808">Transferase</keyword>
<name>A0A291RYE1_9NOCA</name>
<dbReference type="PANTHER" id="PTHR21064">
    <property type="entry name" value="AMINOGLYCOSIDE PHOSPHOTRANSFERASE DOMAIN-CONTAINING PROTEIN-RELATED"/>
    <property type="match status" value="1"/>
</dbReference>
<dbReference type="GO" id="GO:0004413">
    <property type="term" value="F:homoserine kinase activity"/>
    <property type="evidence" value="ECO:0007669"/>
    <property type="project" value="TreeGrafter"/>
</dbReference>
<protein>
    <submittedName>
        <fullName evidence="3">Aminoglycoside phosphotransferase</fullName>
    </submittedName>
</protein>
<dbReference type="GO" id="GO:0009088">
    <property type="term" value="P:threonine biosynthetic process"/>
    <property type="evidence" value="ECO:0007669"/>
    <property type="project" value="TreeGrafter"/>
</dbReference>
<evidence type="ECO:0000313" key="3">
    <source>
        <dbReference type="EMBL" id="ATL72335.1"/>
    </source>
</evidence>
<dbReference type="Gene3D" id="3.90.1200.10">
    <property type="match status" value="1"/>
</dbReference>
<dbReference type="SUPFAM" id="SSF56112">
    <property type="entry name" value="Protein kinase-like (PK-like)"/>
    <property type="match status" value="1"/>
</dbReference>
<dbReference type="KEGG" id="ntp:CRH09_34460"/>
<feature type="domain" description="Aminoglycoside phosphotransferase" evidence="2">
    <location>
        <begin position="40"/>
        <end position="270"/>
    </location>
</feature>
<dbReference type="AlphaFoldDB" id="A0A291RYE1"/>
<accession>A0A291RYE1</accession>
<dbReference type="PANTHER" id="PTHR21064:SF6">
    <property type="entry name" value="AMINOGLYCOSIDE PHOSPHOTRANSFERASE DOMAIN-CONTAINING PROTEIN"/>
    <property type="match status" value="1"/>
</dbReference>
<dbReference type="Pfam" id="PF01636">
    <property type="entry name" value="APH"/>
    <property type="match status" value="1"/>
</dbReference>
<reference evidence="3 4" key="1">
    <citation type="submission" date="2017-10" db="EMBL/GenBank/DDBJ databases">
        <title>Comparative genomics between pathogenic Norcardia.</title>
        <authorList>
            <person name="Zeng L."/>
        </authorList>
    </citation>
    <scope>NUCLEOTIDE SEQUENCE [LARGE SCALE GENOMIC DNA]</scope>
    <source>
        <strain evidence="3 4">NC_YFY_NT001</strain>
    </source>
</reference>
<gene>
    <name evidence="3" type="ORF">CRH09_34460</name>
</gene>
<dbReference type="Proteomes" id="UP000221961">
    <property type="component" value="Chromosome"/>
</dbReference>
<evidence type="ECO:0000259" key="2">
    <source>
        <dbReference type="Pfam" id="PF01636"/>
    </source>
</evidence>
<comment type="similarity">
    <text evidence="1">Belongs to the pseudomonas-type ThrB family.</text>
</comment>
<organism evidence="3 4">
    <name type="scientific">Nocardia terpenica</name>
    <dbReference type="NCBI Taxonomy" id="455432"/>
    <lineage>
        <taxon>Bacteria</taxon>
        <taxon>Bacillati</taxon>
        <taxon>Actinomycetota</taxon>
        <taxon>Actinomycetes</taxon>
        <taxon>Mycobacteriales</taxon>
        <taxon>Nocardiaceae</taxon>
        <taxon>Nocardia</taxon>
    </lineage>
</organism>
<dbReference type="InterPro" id="IPR050249">
    <property type="entry name" value="Pseudomonas-type_ThrB"/>
</dbReference>
<evidence type="ECO:0000256" key="1">
    <source>
        <dbReference type="ARBA" id="ARBA00038240"/>
    </source>
</evidence>
<proteinExistence type="inferred from homology"/>
<evidence type="ECO:0000313" key="4">
    <source>
        <dbReference type="Proteomes" id="UP000221961"/>
    </source>
</evidence>
<dbReference type="InterPro" id="IPR002575">
    <property type="entry name" value="Aminoglycoside_PTrfase"/>
</dbReference>
<dbReference type="EMBL" id="CP023778">
    <property type="protein sequence ID" value="ATL72335.1"/>
    <property type="molecule type" value="Genomic_DNA"/>
</dbReference>
<dbReference type="InterPro" id="IPR011009">
    <property type="entry name" value="Kinase-like_dom_sf"/>
</dbReference>